<proteinExistence type="predicted"/>
<accession>A0A0K2VI31</accession>
<dbReference type="AlphaFoldDB" id="A0A0K2VI31"/>
<evidence type="ECO:0000313" key="1">
    <source>
        <dbReference type="EMBL" id="CDW49857.1"/>
    </source>
</evidence>
<sequence>MFLTFSSGSWNSPQICSIGLEGFIERVGRSIPLYRRDSSKISEDISV</sequence>
<name>A0A0K2VI31_LEPSM</name>
<organism evidence="1">
    <name type="scientific">Lepeophtheirus salmonis</name>
    <name type="common">Salmon louse</name>
    <name type="synonym">Caligus salmonis</name>
    <dbReference type="NCBI Taxonomy" id="72036"/>
    <lineage>
        <taxon>Eukaryota</taxon>
        <taxon>Metazoa</taxon>
        <taxon>Ecdysozoa</taxon>
        <taxon>Arthropoda</taxon>
        <taxon>Crustacea</taxon>
        <taxon>Multicrustacea</taxon>
        <taxon>Hexanauplia</taxon>
        <taxon>Copepoda</taxon>
        <taxon>Siphonostomatoida</taxon>
        <taxon>Caligidae</taxon>
        <taxon>Lepeophtheirus</taxon>
    </lineage>
</organism>
<dbReference type="EMBL" id="HACA01032496">
    <property type="protein sequence ID" value="CDW49857.1"/>
    <property type="molecule type" value="Transcribed_RNA"/>
</dbReference>
<reference evidence="1" key="1">
    <citation type="submission" date="2014-05" db="EMBL/GenBank/DDBJ databases">
        <authorList>
            <person name="Chronopoulou M."/>
        </authorList>
    </citation>
    <scope>NUCLEOTIDE SEQUENCE</scope>
    <source>
        <tissue evidence="1">Whole organism</tissue>
    </source>
</reference>
<protein>
    <submittedName>
        <fullName evidence="1">Uncharacterized protein</fullName>
    </submittedName>
</protein>